<dbReference type="GO" id="GO:0016773">
    <property type="term" value="F:phosphotransferase activity, alcohol group as acceptor"/>
    <property type="evidence" value="ECO:0007669"/>
    <property type="project" value="InterPro"/>
</dbReference>
<proteinExistence type="inferred from homology"/>
<dbReference type="InterPro" id="IPR050406">
    <property type="entry name" value="FGGY_Carb_Kinase"/>
</dbReference>
<feature type="domain" description="Carbohydrate kinase FGGY N-terminal" evidence="5">
    <location>
        <begin position="7"/>
        <end position="248"/>
    </location>
</feature>
<sequence length="487" mass="53456">MSVNKDYIIGLDIGTSSTKSIVRRTDGVTKMVFQQSYPIEQPLPGYSEQDPDLILAAVKQGISRAVEEMEGPPAAISFSSAMHSIMALDAGGKPLTPLIIWADNRSESCADRIKASPEGSQIYRQTGTPIHAMSPLPKLCWLKEEQPGIFSRSAMFPGIKEYILYHLLGEYYVDHSIASATGMFDIHALKWNETALKMAGVKAGQLPRPVSADHLFPGILPERAVELGIPAATPIIIGGSDGCLAQLGSRAMDPGHATLTIGTSGAMRMAGSSAKVDERQRLFTYLLTDDVYISGGATNNGGVVIQWMVEQLFRLPVQQLGELVQAALETEPDHLICLPYLFGERAPIWDSSASASFIGIRQYHDNRHFIRAAIEGICFALLSIREALTETIGPVNKVSVSGGFTSTPGWIQLLANIFEQEMYCLQSGDASAEGAILLAAKVLGWETGHWEVQEPLKVYYPDLKHKELYRENFRRYKQLYELIKTKP</sequence>
<comment type="similarity">
    <text evidence="1 4">Belongs to the FGGY kinase family.</text>
</comment>
<dbReference type="RefSeq" id="WP_089763356.1">
    <property type="nucleotide sequence ID" value="NZ_BKAT01000030.1"/>
</dbReference>
<evidence type="ECO:0000313" key="8">
    <source>
        <dbReference type="Proteomes" id="UP000199656"/>
    </source>
</evidence>
<evidence type="ECO:0000313" key="7">
    <source>
        <dbReference type="EMBL" id="SEA82650.1"/>
    </source>
</evidence>
<dbReference type="InterPro" id="IPR018484">
    <property type="entry name" value="FGGY_N"/>
</dbReference>
<name>A0A1H4EDJ2_9BACT</name>
<dbReference type="STRING" id="408074.SAMN05660909_03643"/>
<dbReference type="PANTHER" id="PTHR43095:SF2">
    <property type="entry name" value="GLUCONOKINASE"/>
    <property type="match status" value="1"/>
</dbReference>
<dbReference type="GO" id="GO:0005975">
    <property type="term" value="P:carbohydrate metabolic process"/>
    <property type="evidence" value="ECO:0007669"/>
    <property type="project" value="InterPro"/>
</dbReference>
<dbReference type="AlphaFoldDB" id="A0A1H4EDJ2"/>
<dbReference type="PROSITE" id="PS00445">
    <property type="entry name" value="FGGY_KINASES_2"/>
    <property type="match status" value="1"/>
</dbReference>
<accession>A0A1H4EDJ2</accession>
<dbReference type="InterPro" id="IPR000577">
    <property type="entry name" value="Carb_kinase_FGGY"/>
</dbReference>
<dbReference type="Pfam" id="PF02782">
    <property type="entry name" value="FGGY_C"/>
    <property type="match status" value="1"/>
</dbReference>
<evidence type="ECO:0000256" key="1">
    <source>
        <dbReference type="ARBA" id="ARBA00009156"/>
    </source>
</evidence>
<dbReference type="Gene3D" id="3.30.420.40">
    <property type="match status" value="2"/>
</dbReference>
<dbReference type="PIRSF" id="PIRSF000538">
    <property type="entry name" value="GlpK"/>
    <property type="match status" value="1"/>
</dbReference>
<evidence type="ECO:0000256" key="4">
    <source>
        <dbReference type="RuleBase" id="RU003733"/>
    </source>
</evidence>
<dbReference type="GO" id="GO:0016301">
    <property type="term" value="F:kinase activity"/>
    <property type="evidence" value="ECO:0007669"/>
    <property type="project" value="UniProtKB-KW"/>
</dbReference>
<keyword evidence="3 4" id="KW-0418">Kinase</keyword>
<organism evidence="7 8">
    <name type="scientific">Chitinophaga terrae</name>
    <name type="common">ex Kim and Jung 2007</name>
    <dbReference type="NCBI Taxonomy" id="408074"/>
    <lineage>
        <taxon>Bacteria</taxon>
        <taxon>Pseudomonadati</taxon>
        <taxon>Bacteroidota</taxon>
        <taxon>Chitinophagia</taxon>
        <taxon>Chitinophagales</taxon>
        <taxon>Chitinophagaceae</taxon>
        <taxon>Chitinophaga</taxon>
    </lineage>
</organism>
<evidence type="ECO:0000256" key="3">
    <source>
        <dbReference type="ARBA" id="ARBA00022777"/>
    </source>
</evidence>
<dbReference type="InterPro" id="IPR043129">
    <property type="entry name" value="ATPase_NBD"/>
</dbReference>
<evidence type="ECO:0000256" key="2">
    <source>
        <dbReference type="ARBA" id="ARBA00022679"/>
    </source>
</evidence>
<dbReference type="SUPFAM" id="SSF53067">
    <property type="entry name" value="Actin-like ATPase domain"/>
    <property type="match status" value="2"/>
</dbReference>
<dbReference type="EMBL" id="FNRL01000017">
    <property type="protein sequence ID" value="SEA82650.1"/>
    <property type="molecule type" value="Genomic_DNA"/>
</dbReference>
<reference evidence="8" key="1">
    <citation type="submission" date="2016-10" db="EMBL/GenBank/DDBJ databases">
        <authorList>
            <person name="Varghese N."/>
            <person name="Submissions S."/>
        </authorList>
    </citation>
    <scope>NUCLEOTIDE SEQUENCE [LARGE SCALE GENOMIC DNA]</scope>
    <source>
        <strain evidence="8">DSM 23920</strain>
    </source>
</reference>
<dbReference type="Proteomes" id="UP000199656">
    <property type="component" value="Unassembled WGS sequence"/>
</dbReference>
<keyword evidence="8" id="KW-1185">Reference proteome</keyword>
<keyword evidence="2 4" id="KW-0808">Transferase</keyword>
<dbReference type="InterPro" id="IPR018485">
    <property type="entry name" value="FGGY_C"/>
</dbReference>
<evidence type="ECO:0000259" key="6">
    <source>
        <dbReference type="Pfam" id="PF02782"/>
    </source>
</evidence>
<dbReference type="PROSITE" id="PS00933">
    <property type="entry name" value="FGGY_KINASES_1"/>
    <property type="match status" value="1"/>
</dbReference>
<dbReference type="PANTHER" id="PTHR43095">
    <property type="entry name" value="SUGAR KINASE"/>
    <property type="match status" value="1"/>
</dbReference>
<feature type="domain" description="Carbohydrate kinase FGGY C-terminal" evidence="6">
    <location>
        <begin position="259"/>
        <end position="440"/>
    </location>
</feature>
<dbReference type="InterPro" id="IPR018483">
    <property type="entry name" value="Carb_kinase_FGGY_CS"/>
</dbReference>
<evidence type="ECO:0000259" key="5">
    <source>
        <dbReference type="Pfam" id="PF00370"/>
    </source>
</evidence>
<gene>
    <name evidence="7" type="ORF">SAMN05660909_03643</name>
</gene>
<dbReference type="CDD" id="cd07770">
    <property type="entry name" value="ASKHA_NBD_FGGY_GntK"/>
    <property type="match status" value="1"/>
</dbReference>
<protein>
    <submittedName>
        <fullName evidence="7">Gluconate kinase, FGGY family</fullName>
    </submittedName>
</protein>
<dbReference type="Pfam" id="PF00370">
    <property type="entry name" value="FGGY_N"/>
    <property type="match status" value="1"/>
</dbReference>
<dbReference type="OrthoDB" id="9805576at2"/>